<comment type="caution">
    <text evidence="2">The sequence shown here is derived from an EMBL/GenBank/DDBJ whole genome shotgun (WGS) entry which is preliminary data.</text>
</comment>
<organism evidence="2 3">
    <name type="scientific">Petrolisthes manimaculis</name>
    <dbReference type="NCBI Taxonomy" id="1843537"/>
    <lineage>
        <taxon>Eukaryota</taxon>
        <taxon>Metazoa</taxon>
        <taxon>Ecdysozoa</taxon>
        <taxon>Arthropoda</taxon>
        <taxon>Crustacea</taxon>
        <taxon>Multicrustacea</taxon>
        <taxon>Malacostraca</taxon>
        <taxon>Eumalacostraca</taxon>
        <taxon>Eucarida</taxon>
        <taxon>Decapoda</taxon>
        <taxon>Pleocyemata</taxon>
        <taxon>Anomura</taxon>
        <taxon>Galatheoidea</taxon>
        <taxon>Porcellanidae</taxon>
        <taxon>Petrolisthes</taxon>
    </lineage>
</organism>
<gene>
    <name evidence="2" type="ORF">Pmani_013056</name>
</gene>
<keyword evidence="1" id="KW-0812">Transmembrane</keyword>
<sequence>MEPMSKVRLLMVSGTPKWFNKRRWTTCISISLSRVSCSAFLLSSAAVAAAAAAVAWWSSVSLVRCPKLVLVICLPTAMIPPSLLWLYVKSFGGLRIVVVVRCETLRRSGVENGFVFVMLASLDATHLGTVLSSGVGLGRQPSVVSEVHPDQALMGLC</sequence>
<evidence type="ECO:0000313" key="3">
    <source>
        <dbReference type="Proteomes" id="UP001292094"/>
    </source>
</evidence>
<evidence type="ECO:0000313" key="2">
    <source>
        <dbReference type="EMBL" id="KAK4315727.1"/>
    </source>
</evidence>
<accession>A0AAE1PZ95</accession>
<protein>
    <submittedName>
        <fullName evidence="2">Uncharacterized protein</fullName>
    </submittedName>
</protein>
<keyword evidence="1" id="KW-0472">Membrane</keyword>
<dbReference type="AlphaFoldDB" id="A0AAE1PZ95"/>
<dbReference type="Proteomes" id="UP001292094">
    <property type="component" value="Unassembled WGS sequence"/>
</dbReference>
<feature type="transmembrane region" description="Helical" evidence="1">
    <location>
        <begin position="68"/>
        <end position="88"/>
    </location>
</feature>
<evidence type="ECO:0000256" key="1">
    <source>
        <dbReference type="SAM" id="Phobius"/>
    </source>
</evidence>
<name>A0AAE1PZ95_9EUCA</name>
<keyword evidence="1" id="KW-1133">Transmembrane helix</keyword>
<keyword evidence="3" id="KW-1185">Reference proteome</keyword>
<reference evidence="2" key="1">
    <citation type="submission" date="2023-11" db="EMBL/GenBank/DDBJ databases">
        <title>Genome assemblies of two species of porcelain crab, Petrolisthes cinctipes and Petrolisthes manimaculis (Anomura: Porcellanidae).</title>
        <authorList>
            <person name="Angst P."/>
        </authorList>
    </citation>
    <scope>NUCLEOTIDE SEQUENCE</scope>
    <source>
        <strain evidence="2">PB745_02</strain>
        <tissue evidence="2">Gill</tissue>
    </source>
</reference>
<proteinExistence type="predicted"/>
<dbReference type="EMBL" id="JAWZYT010001084">
    <property type="protein sequence ID" value="KAK4315727.1"/>
    <property type="molecule type" value="Genomic_DNA"/>
</dbReference>